<dbReference type="Pfam" id="PF13419">
    <property type="entry name" value="HAD_2"/>
    <property type="match status" value="1"/>
</dbReference>
<dbReference type="RefSeq" id="WP_076690215.1">
    <property type="nucleotide sequence ID" value="NZ_CP018762.1"/>
</dbReference>
<evidence type="ECO:0000313" key="2">
    <source>
        <dbReference type="Proteomes" id="UP000187185"/>
    </source>
</evidence>
<dbReference type="InterPro" id="IPR006439">
    <property type="entry name" value="HAD-SF_hydro_IA"/>
</dbReference>
<dbReference type="KEGG" id="maur:BOH66_06245"/>
<dbReference type="InterPro" id="IPR041492">
    <property type="entry name" value="HAD_2"/>
</dbReference>
<dbReference type="InterPro" id="IPR051806">
    <property type="entry name" value="HAD-like_SPP"/>
</dbReference>
<dbReference type="SFLD" id="SFLDG01129">
    <property type="entry name" value="C1.5:_HAD__Beta-PGM__Phosphata"/>
    <property type="match status" value="1"/>
</dbReference>
<dbReference type="SUPFAM" id="SSF56784">
    <property type="entry name" value="HAD-like"/>
    <property type="match status" value="1"/>
</dbReference>
<dbReference type="InterPro" id="IPR023214">
    <property type="entry name" value="HAD_sf"/>
</dbReference>
<dbReference type="Gene3D" id="3.40.50.1000">
    <property type="entry name" value="HAD superfamily/HAD-like"/>
    <property type="match status" value="1"/>
</dbReference>
<accession>A0A1P8U726</accession>
<sequence>MTSIHADALLFDMDGTLVDSTELVESIWRAFASRNGLDFAEVIEFAHGRPTSATVRRFSDDDAHFAIEMTRITDEEIAGSDAVREVPGAADFIGSIGRDRLAVVTSASRQIAVQRLVATGIAVPDVLITADDVAQGKPSPEGYRAALRQLSAAASESVVFEDAEAGLLAGIASGARTVVVGDYASDSTAGLLRIPDFLNLEAQMLRRKVVITWL</sequence>
<dbReference type="EMBL" id="CP018762">
    <property type="protein sequence ID" value="APZ33899.1"/>
    <property type="molecule type" value="Genomic_DNA"/>
</dbReference>
<dbReference type="STRING" id="36805.BOH66_06245"/>
<proteinExistence type="predicted"/>
<dbReference type="InterPro" id="IPR036412">
    <property type="entry name" value="HAD-like_sf"/>
</dbReference>
<dbReference type="OrthoDB" id="9800058at2"/>
<reference evidence="1 2" key="1">
    <citation type="submission" date="2016-12" db="EMBL/GenBank/DDBJ databases">
        <title>Complete genome sequence of Microbacterium aurum KACC 15219.</title>
        <authorList>
            <person name="Jung Y."/>
            <person name="Shin J.-H."/>
            <person name="Lee Y.-J."/>
            <person name="Yi H."/>
            <person name="Bahn Y.-S."/>
            <person name="Kim J.F."/>
            <person name="Lee D.-W."/>
        </authorList>
    </citation>
    <scope>NUCLEOTIDE SEQUENCE [LARGE SCALE GENOMIC DNA]</scope>
    <source>
        <strain evidence="1 2">KACC 15219</strain>
    </source>
</reference>
<dbReference type="PANTHER" id="PTHR43481:SF4">
    <property type="entry name" value="GLYCEROL-1-PHOSPHATE PHOSPHOHYDROLASE 1-RELATED"/>
    <property type="match status" value="1"/>
</dbReference>
<keyword evidence="2" id="KW-1185">Reference proteome</keyword>
<dbReference type="PANTHER" id="PTHR43481">
    <property type="entry name" value="FRUCTOSE-1-PHOSPHATE PHOSPHATASE"/>
    <property type="match status" value="1"/>
</dbReference>
<evidence type="ECO:0008006" key="3">
    <source>
        <dbReference type="Google" id="ProtNLM"/>
    </source>
</evidence>
<protein>
    <recommendedName>
        <fullName evidence="3">2-deoxyglucose-6-phosphatase</fullName>
    </recommendedName>
</protein>
<organism evidence="1 2">
    <name type="scientific">Microbacterium aurum</name>
    <dbReference type="NCBI Taxonomy" id="36805"/>
    <lineage>
        <taxon>Bacteria</taxon>
        <taxon>Bacillati</taxon>
        <taxon>Actinomycetota</taxon>
        <taxon>Actinomycetes</taxon>
        <taxon>Micrococcales</taxon>
        <taxon>Microbacteriaceae</taxon>
        <taxon>Microbacterium</taxon>
    </lineage>
</organism>
<name>A0A1P8U726_9MICO</name>
<dbReference type="AlphaFoldDB" id="A0A1P8U726"/>
<dbReference type="SFLD" id="SFLDS00003">
    <property type="entry name" value="Haloacid_Dehalogenase"/>
    <property type="match status" value="1"/>
</dbReference>
<dbReference type="InterPro" id="IPR023198">
    <property type="entry name" value="PGP-like_dom2"/>
</dbReference>
<evidence type="ECO:0000313" key="1">
    <source>
        <dbReference type="EMBL" id="APZ33899.1"/>
    </source>
</evidence>
<dbReference type="Gene3D" id="1.10.150.240">
    <property type="entry name" value="Putative phosphatase, domain 2"/>
    <property type="match status" value="1"/>
</dbReference>
<gene>
    <name evidence="1" type="ORF">BOH66_06245</name>
</gene>
<dbReference type="NCBIfam" id="TIGR01509">
    <property type="entry name" value="HAD-SF-IA-v3"/>
    <property type="match status" value="1"/>
</dbReference>
<dbReference type="Proteomes" id="UP000187185">
    <property type="component" value="Chromosome"/>
</dbReference>
<dbReference type="GO" id="GO:0050308">
    <property type="term" value="F:sugar-phosphatase activity"/>
    <property type="evidence" value="ECO:0007669"/>
    <property type="project" value="TreeGrafter"/>
</dbReference>